<evidence type="ECO:0000313" key="5">
    <source>
        <dbReference type="Proteomes" id="UP000246352"/>
    </source>
</evidence>
<dbReference type="Pfam" id="PF25023">
    <property type="entry name" value="TEN_YD-shell"/>
    <property type="match status" value="1"/>
</dbReference>
<keyword evidence="5" id="KW-1185">Reference proteome</keyword>
<dbReference type="InterPro" id="IPR022385">
    <property type="entry name" value="Rhs_assc_core"/>
</dbReference>
<dbReference type="AlphaFoldDB" id="A0A317PMM9"/>
<dbReference type="SUPFAM" id="SSF51294">
    <property type="entry name" value="Hedgehog/intein (Hint) domain"/>
    <property type="match status" value="1"/>
</dbReference>
<evidence type="ECO:0000313" key="4">
    <source>
        <dbReference type="EMBL" id="PWW01521.1"/>
    </source>
</evidence>
<name>A0A317PMM9_9HYPH</name>
<feature type="region of interest" description="Disordered" evidence="2">
    <location>
        <begin position="1"/>
        <end position="24"/>
    </location>
</feature>
<dbReference type="NCBIfam" id="TIGR01443">
    <property type="entry name" value="intein_Cterm"/>
    <property type="match status" value="1"/>
</dbReference>
<gene>
    <name evidence="4" type="ORF">DFR52_102183</name>
</gene>
<feature type="compositionally biased region" description="Low complexity" evidence="2">
    <location>
        <begin position="1"/>
        <end position="15"/>
    </location>
</feature>
<dbReference type="NCBIfam" id="TIGR03696">
    <property type="entry name" value="Rhs_assc_core"/>
    <property type="match status" value="1"/>
</dbReference>
<comment type="caution">
    <text evidence="4">The sequence shown here is derived from an EMBL/GenBank/DDBJ whole genome shotgun (WGS) entry which is preliminary data.</text>
</comment>
<dbReference type="InterPro" id="IPR056823">
    <property type="entry name" value="TEN-like_YD-shell"/>
</dbReference>
<keyword evidence="1" id="KW-0677">Repeat</keyword>
<dbReference type="InterPro" id="IPR050708">
    <property type="entry name" value="T6SS_VgrG/RHS"/>
</dbReference>
<sequence>MANACGRAKAANAGALPQAADPRPGRRLKIEGGARQFLHRDHLASVRVVTDTAGAVVESTGYKPYGRKLNQGFQTQKSYIGERDDPETGLIYLNARYMHPDLGRFISPDDWDPTLQGVGTNRYAYAGNDPVNKADANGHQSNSMDFEAEMKSVITEASRNSSDRDTPEQKEAKEATIEWAHAELAAEEARKKEEHYAIGLSMFDMSWASLTGGLAMQKGAAMNVAIAQARRSDSASPRPTCCFVAGTLVDAEGGLRPIETIQAGDRVWSRDVNSGITELKKVTDLIQRHNREIWEVALVSTGGQIARFETTDDHPWWIADLGWITTEELGDGMAATTRDGHGMLVVSVKKMYKTERTYNLTIADYETYFVGSRRVLVHNCPTGSYINQHASGKVYIGKGDKKRSEISGQRIEKARNDPHVGTKLHKATSDRESFKQESRELDKFGGPKNGQNYNSIESPGKRYRAEDGE</sequence>
<dbReference type="Proteomes" id="UP000246352">
    <property type="component" value="Unassembled WGS sequence"/>
</dbReference>
<evidence type="ECO:0000256" key="1">
    <source>
        <dbReference type="ARBA" id="ARBA00022737"/>
    </source>
</evidence>
<dbReference type="InterPro" id="IPR030934">
    <property type="entry name" value="Intein_C"/>
</dbReference>
<reference evidence="4 5" key="1">
    <citation type="submission" date="2018-05" db="EMBL/GenBank/DDBJ databases">
        <title>Genomic Encyclopedia of Type Strains, Phase IV (KMG-IV): sequencing the most valuable type-strain genomes for metagenomic binning, comparative biology and taxonomic classification.</title>
        <authorList>
            <person name="Goeker M."/>
        </authorList>
    </citation>
    <scope>NUCLEOTIDE SEQUENCE [LARGE SCALE GENOMIC DNA]</scope>
    <source>
        <strain evidence="4 5">DSM 16791</strain>
    </source>
</reference>
<dbReference type="InterPro" id="IPR036844">
    <property type="entry name" value="Hint_dom_sf"/>
</dbReference>
<feature type="compositionally biased region" description="Basic and acidic residues" evidence="2">
    <location>
        <begin position="459"/>
        <end position="469"/>
    </location>
</feature>
<evidence type="ECO:0000259" key="3">
    <source>
        <dbReference type="Pfam" id="PF25023"/>
    </source>
</evidence>
<dbReference type="Pfam" id="PF07591">
    <property type="entry name" value="PT-HINT"/>
    <property type="match status" value="1"/>
</dbReference>
<dbReference type="EMBL" id="QGTR01000002">
    <property type="protein sequence ID" value="PWW01521.1"/>
    <property type="molecule type" value="Genomic_DNA"/>
</dbReference>
<dbReference type="Gene3D" id="2.170.16.10">
    <property type="entry name" value="Hedgehog/Intein (Hint) domain"/>
    <property type="match status" value="1"/>
</dbReference>
<protein>
    <submittedName>
        <fullName evidence="4">Intein/RHS repeat-associated protein</fullName>
    </submittedName>
</protein>
<dbReference type="OrthoDB" id="6057489at2"/>
<feature type="compositionally biased region" description="Basic and acidic residues" evidence="2">
    <location>
        <begin position="427"/>
        <end position="445"/>
    </location>
</feature>
<feature type="region of interest" description="Disordered" evidence="2">
    <location>
        <begin position="414"/>
        <end position="469"/>
    </location>
</feature>
<accession>A0A317PMM9</accession>
<evidence type="ECO:0000256" key="2">
    <source>
        <dbReference type="SAM" id="MobiDB-lite"/>
    </source>
</evidence>
<dbReference type="PROSITE" id="PS50818">
    <property type="entry name" value="INTEIN_C_TER"/>
    <property type="match status" value="1"/>
</dbReference>
<dbReference type="PANTHER" id="PTHR32305:SF15">
    <property type="entry name" value="PROTEIN RHSA-RELATED"/>
    <property type="match status" value="1"/>
</dbReference>
<dbReference type="PANTHER" id="PTHR32305">
    <property type="match status" value="1"/>
</dbReference>
<dbReference type="Gene3D" id="2.180.10.10">
    <property type="entry name" value="RHS repeat-associated core"/>
    <property type="match status" value="1"/>
</dbReference>
<feature type="domain" description="Teneurin-like YD-shell" evidence="3">
    <location>
        <begin position="37"/>
        <end position="131"/>
    </location>
</feature>
<dbReference type="RefSeq" id="WP_110031325.1">
    <property type="nucleotide sequence ID" value="NZ_QGTR01000002.1"/>
</dbReference>
<proteinExistence type="predicted"/>
<organism evidence="4 5">
    <name type="scientific">Hoeflea marina</name>
    <dbReference type="NCBI Taxonomy" id="274592"/>
    <lineage>
        <taxon>Bacteria</taxon>
        <taxon>Pseudomonadati</taxon>
        <taxon>Pseudomonadota</taxon>
        <taxon>Alphaproteobacteria</taxon>
        <taxon>Hyphomicrobiales</taxon>
        <taxon>Rhizobiaceae</taxon>
        <taxon>Hoeflea</taxon>
    </lineage>
</organism>